<proteinExistence type="predicted"/>
<comment type="caution">
    <text evidence="1">The sequence shown here is derived from an EMBL/GenBank/DDBJ whole genome shotgun (WGS) entry which is preliminary data.</text>
</comment>
<dbReference type="Proteomes" id="UP001158416">
    <property type="component" value="Unassembled WGS sequence"/>
</dbReference>
<sequence>MVDKTQRHRNHWTPWSVAEITFVEQHYGQLSAREIGERLGRSTNGVARIVQLSGLSRGVTPPWSEEELALLRTHYTEGIEYVMSLLPGRSRKAICQQASLAGLTGRSSWSLEDKSFLEKHYGNLPTKEIAARLGRSVSAVRAAVVKFGLGTWKNRPWTESELMLMQAHYSNGIDKLKALLPARTREAIFAQAGKMGLTEARLWLPDEDSLLRAIYPESGARGVKEKLPHRTIPAIKHRVTSLGLRSFKRKKRLSRVRHDGGG</sequence>
<dbReference type="RefSeq" id="WP_254783049.1">
    <property type="nucleotide sequence ID" value="NZ_JAOCAP010000007.1"/>
</dbReference>
<evidence type="ECO:0000313" key="1">
    <source>
        <dbReference type="EMBL" id="MDH1319665.1"/>
    </source>
</evidence>
<dbReference type="AlphaFoldDB" id="A0AA42TNS1"/>
<protein>
    <submittedName>
        <fullName evidence="1">Uncharacterized protein</fullName>
    </submittedName>
</protein>
<dbReference type="EMBL" id="JAOCAP010000007">
    <property type="protein sequence ID" value="MDH1319665.1"/>
    <property type="molecule type" value="Genomic_DNA"/>
</dbReference>
<reference evidence="1" key="1">
    <citation type="submission" date="2022-09" db="EMBL/GenBank/DDBJ databases">
        <title>Intensive care unit water sources are persistently colonized with multi-drug resistant bacteria and are the site of extensive horizontal gene transfer of antibiotic resistance genes.</title>
        <authorList>
            <person name="Diorio-Toth L."/>
        </authorList>
    </citation>
    <scope>NUCLEOTIDE SEQUENCE</scope>
    <source>
        <strain evidence="1">GD03936</strain>
    </source>
</reference>
<organism evidence="1 2">
    <name type="scientific">Enterobacter bugandensis</name>
    <dbReference type="NCBI Taxonomy" id="881260"/>
    <lineage>
        <taxon>Bacteria</taxon>
        <taxon>Pseudomonadati</taxon>
        <taxon>Pseudomonadota</taxon>
        <taxon>Gammaproteobacteria</taxon>
        <taxon>Enterobacterales</taxon>
        <taxon>Enterobacteriaceae</taxon>
        <taxon>Enterobacter</taxon>
    </lineage>
</organism>
<evidence type="ECO:0000313" key="2">
    <source>
        <dbReference type="Proteomes" id="UP001158416"/>
    </source>
</evidence>
<accession>A0AA42TNS1</accession>
<gene>
    <name evidence="1" type="ORF">N5C39_14940</name>
</gene>
<name>A0AA42TNS1_9ENTR</name>